<gene>
    <name evidence="1" type="ORF">PR048_007360</name>
</gene>
<name>A0ABQ9HU12_9NEOP</name>
<organism evidence="1 2">
    <name type="scientific">Dryococelus australis</name>
    <dbReference type="NCBI Taxonomy" id="614101"/>
    <lineage>
        <taxon>Eukaryota</taxon>
        <taxon>Metazoa</taxon>
        <taxon>Ecdysozoa</taxon>
        <taxon>Arthropoda</taxon>
        <taxon>Hexapoda</taxon>
        <taxon>Insecta</taxon>
        <taxon>Pterygota</taxon>
        <taxon>Neoptera</taxon>
        <taxon>Polyneoptera</taxon>
        <taxon>Phasmatodea</taxon>
        <taxon>Verophasmatodea</taxon>
        <taxon>Anareolatae</taxon>
        <taxon>Phasmatidae</taxon>
        <taxon>Eurycanthinae</taxon>
        <taxon>Dryococelus</taxon>
    </lineage>
</organism>
<protein>
    <submittedName>
        <fullName evidence="1">Uncharacterized protein</fullName>
    </submittedName>
</protein>
<evidence type="ECO:0000313" key="2">
    <source>
        <dbReference type="Proteomes" id="UP001159363"/>
    </source>
</evidence>
<evidence type="ECO:0000313" key="1">
    <source>
        <dbReference type="EMBL" id="KAJ8887877.1"/>
    </source>
</evidence>
<keyword evidence="2" id="KW-1185">Reference proteome</keyword>
<accession>A0ABQ9HU12</accession>
<comment type="caution">
    <text evidence="1">The sequence shown here is derived from an EMBL/GenBank/DDBJ whole genome shotgun (WGS) entry which is preliminary data.</text>
</comment>
<dbReference type="EMBL" id="JARBHB010000003">
    <property type="protein sequence ID" value="KAJ8887877.1"/>
    <property type="molecule type" value="Genomic_DNA"/>
</dbReference>
<sequence>MDTLPHRVDILKPYSRYGPVSVELRSFNYTLSHEWRIYNLQHCKNHMCTAQLASYKEFKLSNV</sequence>
<dbReference type="Proteomes" id="UP001159363">
    <property type="component" value="Chromosome 3"/>
</dbReference>
<proteinExistence type="predicted"/>
<reference evidence="1 2" key="1">
    <citation type="submission" date="2023-02" db="EMBL/GenBank/DDBJ databases">
        <title>LHISI_Scaffold_Assembly.</title>
        <authorList>
            <person name="Stuart O.P."/>
            <person name="Cleave R."/>
            <person name="Magrath M.J.L."/>
            <person name="Mikheyev A.S."/>
        </authorList>
    </citation>
    <scope>NUCLEOTIDE SEQUENCE [LARGE SCALE GENOMIC DNA]</scope>
    <source>
        <strain evidence="1">Daus_M_001</strain>
        <tissue evidence="1">Leg muscle</tissue>
    </source>
</reference>